<name>A0A7J5AZS1_9MICO</name>
<organism evidence="4 5">
    <name type="scientific">Pseudoclavibacter terrae</name>
    <dbReference type="NCBI Taxonomy" id="1530195"/>
    <lineage>
        <taxon>Bacteria</taxon>
        <taxon>Bacillati</taxon>
        <taxon>Actinomycetota</taxon>
        <taxon>Actinomycetes</taxon>
        <taxon>Micrococcales</taxon>
        <taxon>Microbacteriaceae</taxon>
        <taxon>Pseudoclavibacter</taxon>
    </lineage>
</organism>
<dbReference type="Proteomes" id="UP000490386">
    <property type="component" value="Unassembled WGS sequence"/>
</dbReference>
<protein>
    <recommendedName>
        <fullName evidence="2">Dihydropteroate synthase</fullName>
        <shortName evidence="2">DHPS</shortName>
        <ecNumber evidence="2">2.5.1.15</ecNumber>
    </recommendedName>
    <alternativeName>
        <fullName evidence="2">Dihydropteroate pyrophosphorylase</fullName>
    </alternativeName>
</protein>
<accession>A0A7J5AZS1</accession>
<dbReference type="OrthoDB" id="9811744at2"/>
<sequence length="308" mass="33321">MLERRHHLPDQHPPLAFPALRSPVHQLGPGEPFDFSRRVAVMAIVNRTPDSFYDDGATFGLQSAVDAVLAAERAGADIVDIGGQPFAPGEELSEADEIARVVPVIRAVRERTGVPISAETYRARVAEACIEAGAGIINDTSGLRDEDLARVVAASGVQLVITHSVAAPRAELTRPHYDDVVGEVRAFLEARAERALELGVGEEQLIIDPGHDLNKNTMHTLELTRRFDEISSIGFPTLAAVSNKDFIGETLDREKRNRVAGSLASAVACILLGARIVRMHNVPEAVDATRMTEAILGLRAPAYTRHNL</sequence>
<comment type="function">
    <text evidence="2">Catalyzes the condensation of para-aminobenzoate (pABA) with 6-hydroxymethyl-7,8-dihydropterin diphosphate (DHPt-PP) to form 7,8-dihydropteroate (H2Pte), the immediate precursor of folate derivatives.</text>
</comment>
<evidence type="ECO:0000256" key="2">
    <source>
        <dbReference type="RuleBase" id="RU361205"/>
    </source>
</evidence>
<dbReference type="InterPro" id="IPR006390">
    <property type="entry name" value="DHP_synth_dom"/>
</dbReference>
<keyword evidence="2 4" id="KW-0808">Transferase</keyword>
<dbReference type="RefSeq" id="WP_151424122.1">
    <property type="nucleotide sequence ID" value="NZ_WBJX01000004.1"/>
</dbReference>
<dbReference type="GO" id="GO:0005829">
    <property type="term" value="C:cytosol"/>
    <property type="evidence" value="ECO:0007669"/>
    <property type="project" value="TreeGrafter"/>
</dbReference>
<dbReference type="EC" id="2.5.1.15" evidence="2"/>
<dbReference type="PROSITE" id="PS50972">
    <property type="entry name" value="PTERIN_BINDING"/>
    <property type="match status" value="1"/>
</dbReference>
<dbReference type="CDD" id="cd00739">
    <property type="entry name" value="DHPS"/>
    <property type="match status" value="1"/>
</dbReference>
<evidence type="ECO:0000256" key="1">
    <source>
        <dbReference type="ARBA" id="ARBA00009503"/>
    </source>
</evidence>
<dbReference type="UniPathway" id="UPA00077">
    <property type="reaction ID" value="UER00156"/>
</dbReference>
<dbReference type="InterPro" id="IPR045031">
    <property type="entry name" value="DHP_synth-like"/>
</dbReference>
<gene>
    <name evidence="4" type="primary">folP</name>
    <name evidence="4" type="ORF">F8O03_12325</name>
</gene>
<evidence type="ECO:0000313" key="5">
    <source>
        <dbReference type="Proteomes" id="UP000490386"/>
    </source>
</evidence>
<comment type="similarity">
    <text evidence="1 2">Belongs to the DHPS family.</text>
</comment>
<dbReference type="PANTHER" id="PTHR20941">
    <property type="entry name" value="FOLATE SYNTHESIS PROTEINS"/>
    <property type="match status" value="1"/>
</dbReference>
<dbReference type="Gene3D" id="3.20.20.20">
    <property type="entry name" value="Dihydropteroate synthase-like"/>
    <property type="match status" value="1"/>
</dbReference>
<keyword evidence="5" id="KW-1185">Reference proteome</keyword>
<proteinExistence type="inferred from homology"/>
<keyword evidence="2" id="KW-0289">Folate biosynthesis</keyword>
<reference evidence="4 5" key="1">
    <citation type="submission" date="2019-09" db="EMBL/GenBank/DDBJ databases">
        <title>Phylogeny of genus Pseudoclavibacter and closely related genus.</title>
        <authorList>
            <person name="Li Y."/>
        </authorList>
    </citation>
    <scope>NUCLEOTIDE SEQUENCE [LARGE SCALE GENOMIC DNA]</scope>
    <source>
        <strain evidence="4 5">THG-MD12</strain>
    </source>
</reference>
<keyword evidence="2" id="KW-0479">Metal-binding</keyword>
<dbReference type="SUPFAM" id="SSF51717">
    <property type="entry name" value="Dihydropteroate synthetase-like"/>
    <property type="match status" value="1"/>
</dbReference>
<dbReference type="GO" id="GO:0046654">
    <property type="term" value="P:tetrahydrofolate biosynthetic process"/>
    <property type="evidence" value="ECO:0007669"/>
    <property type="project" value="UniProtKB-UniPathway"/>
</dbReference>
<dbReference type="InterPro" id="IPR011005">
    <property type="entry name" value="Dihydropteroate_synth-like_sf"/>
</dbReference>
<dbReference type="PANTHER" id="PTHR20941:SF8">
    <property type="entry name" value="INACTIVE DIHYDROPTEROATE SYNTHASE 2"/>
    <property type="match status" value="1"/>
</dbReference>
<dbReference type="GO" id="GO:0004156">
    <property type="term" value="F:dihydropteroate synthase activity"/>
    <property type="evidence" value="ECO:0007669"/>
    <property type="project" value="UniProtKB-EC"/>
</dbReference>
<comment type="caution">
    <text evidence="4">The sequence shown here is derived from an EMBL/GenBank/DDBJ whole genome shotgun (WGS) entry which is preliminary data.</text>
</comment>
<dbReference type="NCBIfam" id="TIGR01496">
    <property type="entry name" value="DHPS"/>
    <property type="match status" value="1"/>
</dbReference>
<feature type="domain" description="Pterin-binding" evidence="3">
    <location>
        <begin position="39"/>
        <end position="290"/>
    </location>
</feature>
<dbReference type="GO" id="GO:0046656">
    <property type="term" value="P:folic acid biosynthetic process"/>
    <property type="evidence" value="ECO:0007669"/>
    <property type="project" value="UniProtKB-KW"/>
</dbReference>
<dbReference type="EMBL" id="WBJX01000004">
    <property type="protein sequence ID" value="KAB1637079.1"/>
    <property type="molecule type" value="Genomic_DNA"/>
</dbReference>
<comment type="pathway">
    <text evidence="2">Cofactor biosynthesis; tetrahydrofolate biosynthesis; 7,8-dihydrofolate from 2-amino-4-hydroxy-6-hydroxymethyl-7,8-dihydropteridine diphosphate and 4-aminobenzoate: step 1/2.</text>
</comment>
<dbReference type="AlphaFoldDB" id="A0A7J5AZS1"/>
<dbReference type="Pfam" id="PF00809">
    <property type="entry name" value="Pterin_bind"/>
    <property type="match status" value="1"/>
</dbReference>
<evidence type="ECO:0000259" key="3">
    <source>
        <dbReference type="PROSITE" id="PS50972"/>
    </source>
</evidence>
<dbReference type="PROSITE" id="PS00792">
    <property type="entry name" value="DHPS_1"/>
    <property type="match status" value="1"/>
</dbReference>
<dbReference type="InterPro" id="IPR000489">
    <property type="entry name" value="Pterin-binding_dom"/>
</dbReference>
<dbReference type="GO" id="GO:0046872">
    <property type="term" value="F:metal ion binding"/>
    <property type="evidence" value="ECO:0007669"/>
    <property type="project" value="UniProtKB-KW"/>
</dbReference>
<evidence type="ECO:0000313" key="4">
    <source>
        <dbReference type="EMBL" id="KAB1637079.1"/>
    </source>
</evidence>
<keyword evidence="2" id="KW-0460">Magnesium</keyword>
<comment type="cofactor">
    <cofactor evidence="2">
        <name>Mg(2+)</name>
        <dbReference type="ChEBI" id="CHEBI:18420"/>
    </cofactor>
</comment>